<keyword evidence="2" id="KW-1185">Reference proteome</keyword>
<name>A0A8R7UL08_TRIUA</name>
<dbReference type="EnsemblPlants" id="TuG1812G0500003875.01.T01">
    <property type="protein sequence ID" value="TuG1812G0500003875.01.T01.cds263772"/>
    <property type="gene ID" value="TuG1812G0500003875.01"/>
</dbReference>
<proteinExistence type="predicted"/>
<dbReference type="Gramene" id="TuG1812G0500003875.01.T01">
    <property type="protein sequence ID" value="TuG1812G0500003875.01.T01.cds263772"/>
    <property type="gene ID" value="TuG1812G0500003875.01"/>
</dbReference>
<organism evidence="1 2">
    <name type="scientific">Triticum urartu</name>
    <name type="common">Red wild einkorn</name>
    <name type="synonym">Crithodium urartu</name>
    <dbReference type="NCBI Taxonomy" id="4572"/>
    <lineage>
        <taxon>Eukaryota</taxon>
        <taxon>Viridiplantae</taxon>
        <taxon>Streptophyta</taxon>
        <taxon>Embryophyta</taxon>
        <taxon>Tracheophyta</taxon>
        <taxon>Spermatophyta</taxon>
        <taxon>Magnoliopsida</taxon>
        <taxon>Liliopsida</taxon>
        <taxon>Poales</taxon>
        <taxon>Poaceae</taxon>
        <taxon>BOP clade</taxon>
        <taxon>Pooideae</taxon>
        <taxon>Triticodae</taxon>
        <taxon>Triticeae</taxon>
        <taxon>Triticinae</taxon>
        <taxon>Triticum</taxon>
    </lineage>
</organism>
<evidence type="ECO:0000313" key="1">
    <source>
        <dbReference type="EnsemblPlants" id="TuG1812G0500003875.01.T01.cds263772"/>
    </source>
</evidence>
<dbReference type="AlphaFoldDB" id="A0A8R7UL08"/>
<accession>A0A8R7UL08</accession>
<reference evidence="2" key="1">
    <citation type="journal article" date="2013" name="Nature">
        <title>Draft genome of the wheat A-genome progenitor Triticum urartu.</title>
        <authorList>
            <person name="Ling H.Q."/>
            <person name="Zhao S."/>
            <person name="Liu D."/>
            <person name="Wang J."/>
            <person name="Sun H."/>
            <person name="Zhang C."/>
            <person name="Fan H."/>
            <person name="Li D."/>
            <person name="Dong L."/>
            <person name="Tao Y."/>
            <person name="Gao C."/>
            <person name="Wu H."/>
            <person name="Li Y."/>
            <person name="Cui Y."/>
            <person name="Guo X."/>
            <person name="Zheng S."/>
            <person name="Wang B."/>
            <person name="Yu K."/>
            <person name="Liang Q."/>
            <person name="Yang W."/>
            <person name="Lou X."/>
            <person name="Chen J."/>
            <person name="Feng M."/>
            <person name="Jian J."/>
            <person name="Zhang X."/>
            <person name="Luo G."/>
            <person name="Jiang Y."/>
            <person name="Liu J."/>
            <person name="Wang Z."/>
            <person name="Sha Y."/>
            <person name="Zhang B."/>
            <person name="Wu H."/>
            <person name="Tang D."/>
            <person name="Shen Q."/>
            <person name="Xue P."/>
            <person name="Zou S."/>
            <person name="Wang X."/>
            <person name="Liu X."/>
            <person name="Wang F."/>
            <person name="Yang Y."/>
            <person name="An X."/>
            <person name="Dong Z."/>
            <person name="Zhang K."/>
            <person name="Zhang X."/>
            <person name="Luo M.C."/>
            <person name="Dvorak J."/>
            <person name="Tong Y."/>
            <person name="Wang J."/>
            <person name="Yang H."/>
            <person name="Li Z."/>
            <person name="Wang D."/>
            <person name="Zhang A."/>
            <person name="Wang J."/>
        </authorList>
    </citation>
    <scope>NUCLEOTIDE SEQUENCE</scope>
    <source>
        <strain evidence="2">cv. G1812</strain>
    </source>
</reference>
<sequence length="43" mass="4950">MCYTVNKLEQIIFHFREKRPGPIIDLDNPFQMDPACSPVSLQG</sequence>
<evidence type="ECO:0000313" key="2">
    <source>
        <dbReference type="Proteomes" id="UP000015106"/>
    </source>
</evidence>
<dbReference type="Proteomes" id="UP000015106">
    <property type="component" value="Chromosome 5"/>
</dbReference>
<reference evidence="1" key="3">
    <citation type="submission" date="2022-06" db="UniProtKB">
        <authorList>
            <consortium name="EnsemblPlants"/>
        </authorList>
    </citation>
    <scope>IDENTIFICATION</scope>
</reference>
<protein>
    <submittedName>
        <fullName evidence="1">Uncharacterized protein</fullName>
    </submittedName>
</protein>
<reference evidence="1" key="2">
    <citation type="submission" date="2018-03" db="EMBL/GenBank/DDBJ databases">
        <title>The Triticum urartu genome reveals the dynamic nature of wheat genome evolution.</title>
        <authorList>
            <person name="Ling H."/>
            <person name="Ma B."/>
            <person name="Shi X."/>
            <person name="Liu H."/>
            <person name="Dong L."/>
            <person name="Sun H."/>
            <person name="Cao Y."/>
            <person name="Gao Q."/>
            <person name="Zheng S."/>
            <person name="Li Y."/>
            <person name="Yu Y."/>
            <person name="Du H."/>
            <person name="Qi M."/>
            <person name="Li Y."/>
            <person name="Yu H."/>
            <person name="Cui Y."/>
            <person name="Wang N."/>
            <person name="Chen C."/>
            <person name="Wu H."/>
            <person name="Zhao Y."/>
            <person name="Zhang J."/>
            <person name="Li Y."/>
            <person name="Zhou W."/>
            <person name="Zhang B."/>
            <person name="Hu W."/>
            <person name="Eijk M."/>
            <person name="Tang J."/>
            <person name="Witsenboer H."/>
            <person name="Zhao S."/>
            <person name="Li Z."/>
            <person name="Zhang A."/>
            <person name="Wang D."/>
            <person name="Liang C."/>
        </authorList>
    </citation>
    <scope>NUCLEOTIDE SEQUENCE [LARGE SCALE GENOMIC DNA]</scope>
    <source>
        <strain evidence="1">cv. G1812</strain>
    </source>
</reference>